<name>A0A0F0LBJ1_9MICO</name>
<dbReference type="Proteomes" id="UP000033640">
    <property type="component" value="Unassembled WGS sequence"/>
</dbReference>
<gene>
    <name evidence="1" type="ORF">RS83_00884</name>
</gene>
<dbReference type="OrthoDB" id="5068694at2"/>
<evidence type="ECO:0000313" key="2">
    <source>
        <dbReference type="Proteomes" id="UP000033640"/>
    </source>
</evidence>
<protein>
    <recommendedName>
        <fullName evidence="3">DNA-binding protein</fullName>
    </recommendedName>
</protein>
<dbReference type="RefSeq" id="WP_045278303.1">
    <property type="nucleotide sequence ID" value="NZ_JYIW01000019.1"/>
</dbReference>
<comment type="caution">
    <text evidence="1">The sequence shown here is derived from an EMBL/GenBank/DDBJ whole genome shotgun (WGS) entry which is preliminary data.</text>
</comment>
<accession>A0A0F0LBJ1</accession>
<proteinExistence type="predicted"/>
<evidence type="ECO:0008006" key="3">
    <source>
        <dbReference type="Google" id="ProtNLM"/>
    </source>
</evidence>
<reference evidence="1 2" key="1">
    <citation type="submission" date="2015-02" db="EMBL/GenBank/DDBJ databases">
        <title>Draft genome sequences of ten Microbacterium spp. with emphasis on heavy metal contaminated environments.</title>
        <authorList>
            <person name="Corretto E."/>
        </authorList>
    </citation>
    <scope>NUCLEOTIDE SEQUENCE [LARGE SCALE GENOMIC DNA]</scope>
    <source>
        <strain evidence="1 2">BEL4b</strain>
    </source>
</reference>
<organism evidence="1 2">
    <name type="scientific">Microbacterium oxydans</name>
    <dbReference type="NCBI Taxonomy" id="82380"/>
    <lineage>
        <taxon>Bacteria</taxon>
        <taxon>Bacillati</taxon>
        <taxon>Actinomycetota</taxon>
        <taxon>Actinomycetes</taxon>
        <taxon>Micrococcales</taxon>
        <taxon>Microbacteriaceae</taxon>
        <taxon>Microbacterium</taxon>
    </lineage>
</organism>
<dbReference type="PATRIC" id="fig|82380.11.peg.914"/>
<dbReference type="EMBL" id="JYIW01000019">
    <property type="protein sequence ID" value="KJL30498.1"/>
    <property type="molecule type" value="Genomic_DNA"/>
</dbReference>
<sequence length="88" mass="9685">MTEDAPNPWAEIVGPCYTVSSVARALGWSEEEVMEGGRTLRLLMLHTDDGVYLFPSFQLLDGKVVEGLREVLSFSRRGQTTPGRGRSG</sequence>
<dbReference type="AlphaFoldDB" id="A0A0F0LBJ1"/>
<evidence type="ECO:0000313" key="1">
    <source>
        <dbReference type="EMBL" id="KJL30498.1"/>
    </source>
</evidence>